<keyword evidence="2" id="KW-1133">Transmembrane helix</keyword>
<feature type="region of interest" description="Disordered" evidence="1">
    <location>
        <begin position="1"/>
        <end position="20"/>
    </location>
</feature>
<feature type="compositionally biased region" description="Polar residues" evidence="1">
    <location>
        <begin position="9"/>
        <end position="20"/>
    </location>
</feature>
<proteinExistence type="predicted"/>
<gene>
    <name evidence="3" type="ORF">SSLN_LOCUS6416</name>
</gene>
<keyword evidence="4" id="KW-1185">Reference proteome</keyword>
<sequence>MDMHPHPPTDNTSKPVTPTSDGLVKPLAPRVSFLQDGCINTDNSTTGKKIISKTYKSLLFASILLPFIALWLIIFAAFAPDWELVNLRVDRFLQLLCPGGGFNGTVLTLSTGINSSRLILRQLLLVDGRQVGGGGLAEGIRLCRGLERSADHRKRGLDFTLSDIVGIRIGRESVEGAVVVDKDTWEVYNIQAGVFRACNVVNGKCQYRLGLITGLHACFDFKPFGQRPGY</sequence>
<evidence type="ECO:0000256" key="1">
    <source>
        <dbReference type="SAM" id="MobiDB-lite"/>
    </source>
</evidence>
<protein>
    <submittedName>
        <fullName evidence="5">G_PROTEIN_RECEP_F1_2 domain-containing protein</fullName>
    </submittedName>
</protein>
<dbReference type="EMBL" id="UYSU01033680">
    <property type="protein sequence ID" value="VDL92801.1"/>
    <property type="molecule type" value="Genomic_DNA"/>
</dbReference>
<feature type="transmembrane region" description="Helical" evidence="2">
    <location>
        <begin position="58"/>
        <end position="80"/>
    </location>
</feature>
<evidence type="ECO:0000256" key="2">
    <source>
        <dbReference type="SAM" id="Phobius"/>
    </source>
</evidence>
<accession>A0A183SQB8</accession>
<keyword evidence="2" id="KW-0472">Membrane</keyword>
<reference evidence="5" key="1">
    <citation type="submission" date="2016-06" db="UniProtKB">
        <authorList>
            <consortium name="WormBaseParasite"/>
        </authorList>
    </citation>
    <scope>IDENTIFICATION</scope>
</reference>
<evidence type="ECO:0000313" key="3">
    <source>
        <dbReference type="EMBL" id="VDL92801.1"/>
    </source>
</evidence>
<keyword evidence="2" id="KW-0812">Transmembrane</keyword>
<dbReference type="WBParaSite" id="SSLN_0000661801-mRNA-1">
    <property type="protein sequence ID" value="SSLN_0000661801-mRNA-1"/>
    <property type="gene ID" value="SSLN_0000661801"/>
</dbReference>
<evidence type="ECO:0000313" key="4">
    <source>
        <dbReference type="Proteomes" id="UP000275846"/>
    </source>
</evidence>
<dbReference type="Proteomes" id="UP000275846">
    <property type="component" value="Unassembled WGS sequence"/>
</dbReference>
<name>A0A183SQB8_SCHSO</name>
<reference evidence="3 4" key="2">
    <citation type="submission" date="2018-11" db="EMBL/GenBank/DDBJ databases">
        <authorList>
            <consortium name="Pathogen Informatics"/>
        </authorList>
    </citation>
    <scope>NUCLEOTIDE SEQUENCE [LARGE SCALE GENOMIC DNA]</scope>
    <source>
        <strain evidence="3 4">NST_G2</strain>
    </source>
</reference>
<organism evidence="5">
    <name type="scientific">Schistocephalus solidus</name>
    <name type="common">Tapeworm</name>
    <dbReference type="NCBI Taxonomy" id="70667"/>
    <lineage>
        <taxon>Eukaryota</taxon>
        <taxon>Metazoa</taxon>
        <taxon>Spiralia</taxon>
        <taxon>Lophotrochozoa</taxon>
        <taxon>Platyhelminthes</taxon>
        <taxon>Cestoda</taxon>
        <taxon>Eucestoda</taxon>
        <taxon>Diphyllobothriidea</taxon>
        <taxon>Diphyllobothriidae</taxon>
        <taxon>Schistocephalus</taxon>
    </lineage>
</organism>
<dbReference type="AlphaFoldDB" id="A0A183SQB8"/>
<dbReference type="OrthoDB" id="10470152at2759"/>
<evidence type="ECO:0000313" key="5">
    <source>
        <dbReference type="WBParaSite" id="SSLN_0000661801-mRNA-1"/>
    </source>
</evidence>